<evidence type="ECO:0000256" key="1">
    <source>
        <dbReference type="SAM" id="MobiDB-lite"/>
    </source>
</evidence>
<dbReference type="CDD" id="cd00198">
    <property type="entry name" value="vWFA"/>
    <property type="match status" value="1"/>
</dbReference>
<feature type="domain" description="VWFA" evidence="2">
    <location>
        <begin position="238"/>
        <end position="421"/>
    </location>
</feature>
<comment type="caution">
    <text evidence="3">The sequence shown here is derived from an EMBL/GenBank/DDBJ whole genome shotgun (WGS) entry which is preliminary data.</text>
</comment>
<name>A0A7W8BBR1_STREU</name>
<evidence type="ECO:0000313" key="3">
    <source>
        <dbReference type="EMBL" id="MBB5119937.1"/>
    </source>
</evidence>
<evidence type="ECO:0000259" key="2">
    <source>
        <dbReference type="PROSITE" id="PS50234"/>
    </source>
</evidence>
<dbReference type="OrthoDB" id="5756874at2"/>
<protein>
    <submittedName>
        <fullName evidence="3">Outer membrane biosynthesis protein TonB</fullName>
    </submittedName>
</protein>
<dbReference type="InterPro" id="IPR002035">
    <property type="entry name" value="VWF_A"/>
</dbReference>
<dbReference type="Proteomes" id="UP000528608">
    <property type="component" value="Unassembled WGS sequence"/>
</dbReference>
<dbReference type="PROSITE" id="PS50234">
    <property type="entry name" value="VWFA"/>
    <property type="match status" value="1"/>
</dbReference>
<gene>
    <name evidence="3" type="ORF">FHS36_003371</name>
</gene>
<sequence length="440" mass="46021">MGIRSLLRNAFGRSRTAAAGRDEPGLPQQNAGPAGADGGEPAGAGAGKEPAGGVAAVPAPATEPAPAGVRDGEAAGQPAIARPRASAEGPVPEPADEPAGEPAGFFRAPVPAQPQQPAADTIPDPGPLGPTPGPVPDPLPQPEPSPTPMPAPKPVPEPDPVPAPSPEPLPEPEPTPRPARPRPEPGPVPEPSPAMPPREQAPAVSLEKLTKTAPGLVSLYKEAGVSLEKQGLTGQRAAVYLVLDRSGSMREYYRNGSVQHLAEQALGLSANLDDDGVVPVVFFSTDVDGVAELSLTEYAGRIEELHAGMGHMGRTNYHWAMEKVIEHYRESGATDPAFVIFQTDGGPYSKAAAERALCRAAELPIFWQFVGFGDPEGKGFDFLRKLDDLPVPEKRVVDNAGFFHAGRDPRGLGDAGLYKELMVEFPDWLAEARAAGIVRD</sequence>
<dbReference type="InterPro" id="IPR036465">
    <property type="entry name" value="vWFA_dom_sf"/>
</dbReference>
<feature type="compositionally biased region" description="Low complexity" evidence="1">
    <location>
        <begin position="47"/>
        <end position="69"/>
    </location>
</feature>
<proteinExistence type="predicted"/>
<dbReference type="InterPro" id="IPR019303">
    <property type="entry name" value="vWA_TerF_C"/>
</dbReference>
<dbReference type="EMBL" id="JACHJF010000009">
    <property type="protein sequence ID" value="MBB5119937.1"/>
    <property type="molecule type" value="Genomic_DNA"/>
</dbReference>
<evidence type="ECO:0000313" key="4">
    <source>
        <dbReference type="Proteomes" id="UP000528608"/>
    </source>
</evidence>
<dbReference type="RefSeq" id="WP_102918576.1">
    <property type="nucleotide sequence ID" value="NZ_JACHJF010000009.1"/>
</dbReference>
<feature type="compositionally biased region" description="Gly residues" evidence="1">
    <location>
        <begin position="35"/>
        <end position="46"/>
    </location>
</feature>
<dbReference type="Pfam" id="PF10138">
    <property type="entry name" value="vWA-TerF-like"/>
    <property type="match status" value="1"/>
</dbReference>
<reference evidence="3 4" key="1">
    <citation type="submission" date="2020-08" db="EMBL/GenBank/DDBJ databases">
        <title>Genomic Encyclopedia of Type Strains, Phase III (KMG-III): the genomes of soil and plant-associated and newly described type strains.</title>
        <authorList>
            <person name="Whitman W."/>
        </authorList>
    </citation>
    <scope>NUCLEOTIDE SEQUENCE [LARGE SCALE GENOMIC DNA]</scope>
    <source>
        <strain evidence="3 4">CECT 3259</strain>
    </source>
</reference>
<dbReference type="SMART" id="SM00327">
    <property type="entry name" value="VWA"/>
    <property type="match status" value="1"/>
</dbReference>
<accession>A0A7W8BBR1</accession>
<dbReference type="SUPFAM" id="SSF53300">
    <property type="entry name" value="vWA-like"/>
    <property type="match status" value="1"/>
</dbReference>
<dbReference type="Gene3D" id="3.40.50.410">
    <property type="entry name" value="von Willebrand factor, type A domain"/>
    <property type="match status" value="1"/>
</dbReference>
<organism evidence="3 4">
    <name type="scientific">Streptomyces eurocidicus</name>
    <name type="common">Streptoverticillium eurocidicus</name>
    <dbReference type="NCBI Taxonomy" id="66423"/>
    <lineage>
        <taxon>Bacteria</taxon>
        <taxon>Bacillati</taxon>
        <taxon>Actinomycetota</taxon>
        <taxon>Actinomycetes</taxon>
        <taxon>Kitasatosporales</taxon>
        <taxon>Streptomycetaceae</taxon>
        <taxon>Streptomyces</taxon>
    </lineage>
</organism>
<feature type="compositionally biased region" description="Pro residues" evidence="1">
    <location>
        <begin position="124"/>
        <end position="196"/>
    </location>
</feature>
<feature type="region of interest" description="Disordered" evidence="1">
    <location>
        <begin position="1"/>
        <end position="203"/>
    </location>
</feature>
<dbReference type="AlphaFoldDB" id="A0A7W8BBR1"/>
<feature type="compositionally biased region" description="Low complexity" evidence="1">
    <location>
        <begin position="100"/>
        <end position="119"/>
    </location>
</feature>